<organism evidence="2 3">
    <name type="scientific">Actinosynnema mirum (strain ATCC 29888 / DSM 43827 / JCM 3225 / NBRC 14064 / NCIMB 13271 / NRRL B-12336 / IMRU 3971 / 101)</name>
    <dbReference type="NCBI Taxonomy" id="446462"/>
    <lineage>
        <taxon>Bacteria</taxon>
        <taxon>Bacillati</taxon>
        <taxon>Actinomycetota</taxon>
        <taxon>Actinomycetes</taxon>
        <taxon>Pseudonocardiales</taxon>
        <taxon>Pseudonocardiaceae</taxon>
        <taxon>Actinosynnema</taxon>
    </lineage>
</organism>
<dbReference type="InterPro" id="IPR036365">
    <property type="entry name" value="PGBD-like_sf"/>
</dbReference>
<dbReference type="KEGG" id="ami:Amir_2130"/>
<evidence type="ECO:0000313" key="2">
    <source>
        <dbReference type="EMBL" id="ACU36075.1"/>
    </source>
</evidence>
<dbReference type="SUPFAM" id="SSF47090">
    <property type="entry name" value="PGBD-like"/>
    <property type="match status" value="1"/>
</dbReference>
<proteinExistence type="predicted"/>
<evidence type="ECO:0000313" key="3">
    <source>
        <dbReference type="Proteomes" id="UP000002213"/>
    </source>
</evidence>
<name>C6WH07_ACTMD</name>
<reference evidence="2 3" key="1">
    <citation type="journal article" date="2009" name="Stand. Genomic Sci.">
        <title>Complete genome sequence of Actinosynnema mirum type strain (101).</title>
        <authorList>
            <person name="Land M."/>
            <person name="Lapidus A."/>
            <person name="Mayilraj S."/>
            <person name="Chen F."/>
            <person name="Copeland A."/>
            <person name="Del Rio T.G."/>
            <person name="Nolan M."/>
            <person name="Lucas S."/>
            <person name="Tice H."/>
            <person name="Cheng J.F."/>
            <person name="Chertkov O."/>
            <person name="Bruce D."/>
            <person name="Goodwin L."/>
            <person name="Pitluck S."/>
            <person name="Rohde M."/>
            <person name="Goker M."/>
            <person name="Pati A."/>
            <person name="Ivanova N."/>
            <person name="Mavromatis K."/>
            <person name="Chen A."/>
            <person name="Palaniappan K."/>
            <person name="Hauser L."/>
            <person name="Chang Y.J."/>
            <person name="Jeffries C.C."/>
            <person name="Brettin T."/>
            <person name="Detter J.C."/>
            <person name="Han C."/>
            <person name="Chain P."/>
            <person name="Tindall B.J."/>
            <person name="Bristow J."/>
            <person name="Eisen J.A."/>
            <person name="Markowitz V."/>
            <person name="Hugenholtz P."/>
            <person name="Kyrpides N.C."/>
            <person name="Klenk H.P."/>
        </authorList>
    </citation>
    <scope>NUCLEOTIDE SEQUENCE [LARGE SCALE GENOMIC DNA]</scope>
    <source>
        <strain evidence="3">ATCC 29888 / DSM 43827 / JCM 3225 / NBRC 14064 / NCIMB 13271 / NRRL B-12336 / IMRU 3971 / 101</strain>
    </source>
</reference>
<protein>
    <submittedName>
        <fullName evidence="2">Peptidoglycan-binding domain 1 protein</fullName>
    </submittedName>
</protein>
<keyword evidence="3" id="KW-1185">Reference proteome</keyword>
<accession>C6WH07</accession>
<dbReference type="eggNOG" id="COG3409">
    <property type="taxonomic scope" value="Bacteria"/>
</dbReference>
<dbReference type="STRING" id="446462.Amir_2130"/>
<evidence type="ECO:0000256" key="1">
    <source>
        <dbReference type="SAM" id="SignalP"/>
    </source>
</evidence>
<dbReference type="EMBL" id="CP001630">
    <property type="protein sequence ID" value="ACU36075.1"/>
    <property type="molecule type" value="Genomic_DNA"/>
</dbReference>
<dbReference type="AlphaFoldDB" id="C6WH07"/>
<dbReference type="Gene3D" id="1.10.101.10">
    <property type="entry name" value="PGBD-like superfamily/PGBD"/>
    <property type="match status" value="1"/>
</dbReference>
<feature type="signal peptide" evidence="1">
    <location>
        <begin position="1"/>
        <end position="22"/>
    </location>
</feature>
<dbReference type="Proteomes" id="UP000002213">
    <property type="component" value="Chromosome"/>
</dbReference>
<gene>
    <name evidence="2" type="ordered locus">Amir_2130</name>
</gene>
<keyword evidence="1" id="KW-0732">Signal</keyword>
<feature type="chain" id="PRO_5039439911" evidence="1">
    <location>
        <begin position="23"/>
        <end position="127"/>
    </location>
</feature>
<dbReference type="HOGENOM" id="CLU_1999007_0_0_11"/>
<dbReference type="InterPro" id="IPR036366">
    <property type="entry name" value="PGBDSf"/>
</dbReference>
<sequence length="127" mass="13301">MGRGVPALLVVLCAALFGVGTAGGAAASARVAEVDCPPGHLVPNPGPGQPNPVVRRGQCLLNLVLRPPEYEPLPVDGISGPETTRRLVRFQQCANALGAGLVVDGRFGMATMLHLLWWAEHPEDFAC</sequence>